<feature type="region of interest" description="Disordered" evidence="1">
    <location>
        <begin position="83"/>
        <end position="139"/>
    </location>
</feature>
<name>A0A8K0JJ65_9TREE</name>
<organism evidence="2 3">
    <name type="scientific">Filobasidium floriforme</name>
    <dbReference type="NCBI Taxonomy" id="5210"/>
    <lineage>
        <taxon>Eukaryota</taxon>
        <taxon>Fungi</taxon>
        <taxon>Dikarya</taxon>
        <taxon>Basidiomycota</taxon>
        <taxon>Agaricomycotina</taxon>
        <taxon>Tremellomycetes</taxon>
        <taxon>Filobasidiales</taxon>
        <taxon>Filobasidiaceae</taxon>
        <taxon>Filobasidium</taxon>
    </lineage>
</organism>
<accession>A0A8K0JJ65</accession>
<evidence type="ECO:0000313" key="2">
    <source>
        <dbReference type="EMBL" id="KAG7529833.1"/>
    </source>
</evidence>
<dbReference type="EMBL" id="JABELV010000134">
    <property type="protein sequence ID" value="KAG7529833.1"/>
    <property type="molecule type" value="Genomic_DNA"/>
</dbReference>
<sequence>MTKHHNVLRKEQPVPHSVREPTHYPRIEWGSGREAQHTPSDNRAYHEDEVPLLSPNEPRGLKSSLRKLNPHHRRLKSVRFWSSSEEAAVGKEADSTSVDTQWPSSRNANVLQRDRDRALQASAEPALEPVSSSASSQTSEIPYVPMQPYVSVWAYQGGKDQPAPLPTPSVIREEPVQPHPAQGWNHVLPASDNVDISLTLRFAATELARNNHAVYPL</sequence>
<feature type="compositionally biased region" description="Polar residues" evidence="1">
    <location>
        <begin position="130"/>
        <end position="139"/>
    </location>
</feature>
<evidence type="ECO:0000256" key="1">
    <source>
        <dbReference type="SAM" id="MobiDB-lite"/>
    </source>
</evidence>
<dbReference type="AlphaFoldDB" id="A0A8K0JJ65"/>
<feature type="compositionally biased region" description="Polar residues" evidence="1">
    <location>
        <begin position="95"/>
        <end position="110"/>
    </location>
</feature>
<protein>
    <submittedName>
        <fullName evidence="2">Uncharacterized protein</fullName>
    </submittedName>
</protein>
<evidence type="ECO:0000313" key="3">
    <source>
        <dbReference type="Proteomes" id="UP000812966"/>
    </source>
</evidence>
<proteinExistence type="predicted"/>
<feature type="region of interest" description="Disordered" evidence="1">
    <location>
        <begin position="1"/>
        <end position="69"/>
    </location>
</feature>
<gene>
    <name evidence="2" type="ORF">FFLO_05373</name>
</gene>
<dbReference type="Proteomes" id="UP000812966">
    <property type="component" value="Unassembled WGS sequence"/>
</dbReference>
<keyword evidence="3" id="KW-1185">Reference proteome</keyword>
<feature type="compositionally biased region" description="Basic and acidic residues" evidence="1">
    <location>
        <begin position="8"/>
        <end position="26"/>
    </location>
</feature>
<reference evidence="2" key="1">
    <citation type="submission" date="2020-04" db="EMBL/GenBank/DDBJ databases">
        <title>Analysis of mating type loci in Filobasidium floriforme.</title>
        <authorList>
            <person name="Nowrousian M."/>
        </authorList>
    </citation>
    <scope>NUCLEOTIDE SEQUENCE</scope>
    <source>
        <strain evidence="2">CBS 6242</strain>
    </source>
</reference>
<comment type="caution">
    <text evidence="2">The sequence shown here is derived from an EMBL/GenBank/DDBJ whole genome shotgun (WGS) entry which is preliminary data.</text>
</comment>